<dbReference type="PANTHER" id="PTHR33844:SF1">
    <property type="entry name" value="SULFOTRANSFERASE DOMAIN-CONTAINING PROTEIN"/>
    <property type="match status" value="1"/>
</dbReference>
<name>A0A7E4WDM6_PANRE</name>
<feature type="transmembrane region" description="Helical" evidence="1">
    <location>
        <begin position="7"/>
        <end position="25"/>
    </location>
</feature>
<dbReference type="SUPFAM" id="SSF52540">
    <property type="entry name" value="P-loop containing nucleoside triphosphate hydrolases"/>
    <property type="match status" value="1"/>
</dbReference>
<sequence length="411" mass="47218">MSETTEAFVFRCLCLAAHFAFFYFVELAKAFKRVISGEFDVPVQMARRGCVIFRFKRDCLEIARREDFVVLDDGFVGFEELLEPEWMVYSIDKRGAVFVKMPKPSPEYSAENCPFLFMNMFEEPMETAEMSIEAYVAFAQLIDRTIEKPKETLFFTNTARCASTLFASMLSHAGHSICYAEPHVLTILATGFGFGYWQYPQLLKLVPATIKILRKNVPSDQVCILKTTSSEVKIAPIVRHTMPEVKQIFMFRRNATDSVERMLLIDTMHRFNLFQAFRWIINFIGYLTATEAPWIEELKPTHVKQLAFLLYAAPYSGYLRNKECFDFPVVWHDLLIRQTRKVLALVFEKLEIPLECIPEAVKRMRKDSQEGTKLSQNSIGSLEATPLTPKLEESLAEYAALLGVPKDVCGF</sequence>
<keyword evidence="2" id="KW-1185">Reference proteome</keyword>
<evidence type="ECO:0000256" key="1">
    <source>
        <dbReference type="SAM" id="Phobius"/>
    </source>
</evidence>
<dbReference type="InterPro" id="IPR027417">
    <property type="entry name" value="P-loop_NTPase"/>
</dbReference>
<protein>
    <submittedName>
        <fullName evidence="3">Uncharacterized protein</fullName>
    </submittedName>
</protein>
<dbReference type="PANTHER" id="PTHR33844">
    <property type="entry name" value="SULFOTRANSFER_1 DOMAIN-CONTAINING PROTEIN"/>
    <property type="match status" value="1"/>
</dbReference>
<dbReference type="WBParaSite" id="Pan_g9657.t1">
    <property type="protein sequence ID" value="Pan_g9657.t1"/>
    <property type="gene ID" value="Pan_g9657"/>
</dbReference>
<evidence type="ECO:0000313" key="3">
    <source>
        <dbReference type="WBParaSite" id="Pan_g9657.t1"/>
    </source>
</evidence>
<keyword evidence="1" id="KW-0472">Membrane</keyword>
<evidence type="ECO:0000313" key="2">
    <source>
        <dbReference type="Proteomes" id="UP000492821"/>
    </source>
</evidence>
<dbReference type="AlphaFoldDB" id="A0A7E4WDM6"/>
<dbReference type="Proteomes" id="UP000492821">
    <property type="component" value="Unassembled WGS sequence"/>
</dbReference>
<keyword evidence="1" id="KW-0812">Transmembrane</keyword>
<accession>A0A7E4WDM6</accession>
<organism evidence="2 3">
    <name type="scientific">Panagrellus redivivus</name>
    <name type="common">Microworm</name>
    <dbReference type="NCBI Taxonomy" id="6233"/>
    <lineage>
        <taxon>Eukaryota</taxon>
        <taxon>Metazoa</taxon>
        <taxon>Ecdysozoa</taxon>
        <taxon>Nematoda</taxon>
        <taxon>Chromadorea</taxon>
        <taxon>Rhabditida</taxon>
        <taxon>Tylenchina</taxon>
        <taxon>Panagrolaimomorpha</taxon>
        <taxon>Panagrolaimoidea</taxon>
        <taxon>Panagrolaimidae</taxon>
        <taxon>Panagrellus</taxon>
    </lineage>
</organism>
<keyword evidence="1" id="KW-1133">Transmembrane helix</keyword>
<reference evidence="2" key="1">
    <citation type="journal article" date="2013" name="Genetics">
        <title>The draft genome and transcriptome of Panagrellus redivivus are shaped by the harsh demands of a free-living lifestyle.</title>
        <authorList>
            <person name="Srinivasan J."/>
            <person name="Dillman A.R."/>
            <person name="Macchietto M.G."/>
            <person name="Heikkinen L."/>
            <person name="Lakso M."/>
            <person name="Fracchia K.M."/>
            <person name="Antoshechkin I."/>
            <person name="Mortazavi A."/>
            <person name="Wong G."/>
            <person name="Sternberg P.W."/>
        </authorList>
    </citation>
    <scope>NUCLEOTIDE SEQUENCE [LARGE SCALE GENOMIC DNA]</scope>
    <source>
        <strain evidence="2">MT8872</strain>
    </source>
</reference>
<reference evidence="3" key="2">
    <citation type="submission" date="2020-10" db="UniProtKB">
        <authorList>
            <consortium name="WormBaseParasite"/>
        </authorList>
    </citation>
    <scope>IDENTIFICATION</scope>
</reference>
<proteinExistence type="predicted"/>
<dbReference type="Gene3D" id="3.40.50.300">
    <property type="entry name" value="P-loop containing nucleotide triphosphate hydrolases"/>
    <property type="match status" value="1"/>
</dbReference>